<organism evidence="1 2">
    <name type="scientific">Ataeniobius toweri</name>
    <dbReference type="NCBI Taxonomy" id="208326"/>
    <lineage>
        <taxon>Eukaryota</taxon>
        <taxon>Metazoa</taxon>
        <taxon>Chordata</taxon>
        <taxon>Craniata</taxon>
        <taxon>Vertebrata</taxon>
        <taxon>Euteleostomi</taxon>
        <taxon>Actinopterygii</taxon>
        <taxon>Neopterygii</taxon>
        <taxon>Teleostei</taxon>
        <taxon>Neoteleostei</taxon>
        <taxon>Acanthomorphata</taxon>
        <taxon>Ovalentaria</taxon>
        <taxon>Atherinomorphae</taxon>
        <taxon>Cyprinodontiformes</taxon>
        <taxon>Goodeidae</taxon>
        <taxon>Ataeniobius</taxon>
    </lineage>
</organism>
<evidence type="ECO:0000313" key="2">
    <source>
        <dbReference type="Proteomes" id="UP001345963"/>
    </source>
</evidence>
<proteinExistence type="predicted"/>
<name>A0ABU7CKS1_9TELE</name>
<keyword evidence="2" id="KW-1185">Reference proteome</keyword>
<reference evidence="1 2" key="1">
    <citation type="submission" date="2021-07" db="EMBL/GenBank/DDBJ databases">
        <authorList>
            <person name="Palmer J.M."/>
        </authorList>
    </citation>
    <scope>NUCLEOTIDE SEQUENCE [LARGE SCALE GENOMIC DNA]</scope>
    <source>
        <strain evidence="1 2">AT_MEX2019</strain>
        <tissue evidence="1">Muscle</tissue>
    </source>
</reference>
<protein>
    <submittedName>
        <fullName evidence="1">Uncharacterized protein</fullName>
    </submittedName>
</protein>
<dbReference type="EMBL" id="JAHUTI010091615">
    <property type="protein sequence ID" value="MED6262134.1"/>
    <property type="molecule type" value="Genomic_DNA"/>
</dbReference>
<evidence type="ECO:0000313" key="1">
    <source>
        <dbReference type="EMBL" id="MED6262134.1"/>
    </source>
</evidence>
<sequence>MCVAPCAQLLQNPGAASDAVLRGGGDAACGEVEGAAADGGGGVDWQSLLRSHRCKKPLFWECLWQLCCKEPFKNAKMSTGSKSGDIGYEITPLRLIKRIKASAFGFE</sequence>
<comment type="caution">
    <text evidence="1">The sequence shown here is derived from an EMBL/GenBank/DDBJ whole genome shotgun (WGS) entry which is preliminary data.</text>
</comment>
<accession>A0ABU7CKS1</accession>
<dbReference type="Proteomes" id="UP001345963">
    <property type="component" value="Unassembled WGS sequence"/>
</dbReference>
<gene>
    <name evidence="1" type="ORF">ATANTOWER_014952</name>
</gene>